<accession>A0A0J7KWB5</accession>
<evidence type="ECO:0000313" key="11">
    <source>
        <dbReference type="EMBL" id="KMQ94576.1"/>
    </source>
</evidence>
<dbReference type="PROSITE" id="PS50157">
    <property type="entry name" value="ZINC_FINGER_C2H2_2"/>
    <property type="match status" value="2"/>
</dbReference>
<evidence type="ECO:0000256" key="9">
    <source>
        <dbReference type="SAM" id="MobiDB-lite"/>
    </source>
</evidence>
<evidence type="ECO:0000256" key="5">
    <source>
        <dbReference type="ARBA" id="ARBA00022833"/>
    </source>
</evidence>
<keyword evidence="4 8" id="KW-0863">Zinc-finger</keyword>
<evidence type="ECO:0000256" key="2">
    <source>
        <dbReference type="ARBA" id="ARBA00022723"/>
    </source>
</evidence>
<gene>
    <name evidence="11" type="ORF">RF55_5264</name>
</gene>
<dbReference type="Proteomes" id="UP000036403">
    <property type="component" value="Unassembled WGS sequence"/>
</dbReference>
<dbReference type="OrthoDB" id="10004641at2759"/>
<evidence type="ECO:0000256" key="8">
    <source>
        <dbReference type="PROSITE-ProRule" id="PRU00042"/>
    </source>
</evidence>
<comment type="subcellular location">
    <subcellularLocation>
        <location evidence="1">Nucleus</location>
    </subcellularLocation>
</comment>
<dbReference type="PaxDb" id="67767-A0A0J7KWB5"/>
<dbReference type="STRING" id="67767.A0A0J7KWB5"/>
<dbReference type="InterPro" id="IPR050589">
    <property type="entry name" value="Ikaros_C2H2-ZF"/>
</dbReference>
<dbReference type="GO" id="GO:0008270">
    <property type="term" value="F:zinc ion binding"/>
    <property type="evidence" value="ECO:0007669"/>
    <property type="project" value="UniProtKB-KW"/>
</dbReference>
<evidence type="ECO:0000256" key="7">
    <source>
        <dbReference type="ARBA" id="ARBA00023242"/>
    </source>
</evidence>
<dbReference type="SUPFAM" id="SSF57667">
    <property type="entry name" value="beta-beta-alpha zinc fingers"/>
    <property type="match status" value="1"/>
</dbReference>
<dbReference type="InterPro" id="IPR013087">
    <property type="entry name" value="Znf_C2H2_type"/>
</dbReference>
<keyword evidence="2" id="KW-0479">Metal-binding</keyword>
<name>A0A0J7KWB5_LASNI</name>
<keyword evidence="5" id="KW-0862">Zinc</keyword>
<dbReference type="PANTHER" id="PTHR24404">
    <property type="entry name" value="ZINC FINGER PROTEIN"/>
    <property type="match status" value="1"/>
</dbReference>
<dbReference type="EMBL" id="LBMM01002626">
    <property type="protein sequence ID" value="KMQ94576.1"/>
    <property type="molecule type" value="Genomic_DNA"/>
</dbReference>
<dbReference type="PANTHER" id="PTHR24404:SF114">
    <property type="entry name" value="KLUMPFUSS, ISOFORM B-RELATED"/>
    <property type="match status" value="1"/>
</dbReference>
<feature type="domain" description="C2H2-type" evidence="10">
    <location>
        <begin position="40"/>
        <end position="67"/>
    </location>
</feature>
<keyword evidence="7" id="KW-0539">Nucleus</keyword>
<evidence type="ECO:0000256" key="1">
    <source>
        <dbReference type="ARBA" id="ARBA00004123"/>
    </source>
</evidence>
<dbReference type="GO" id="GO:0003700">
    <property type="term" value="F:DNA-binding transcription factor activity"/>
    <property type="evidence" value="ECO:0007669"/>
    <property type="project" value="TreeGrafter"/>
</dbReference>
<evidence type="ECO:0000256" key="3">
    <source>
        <dbReference type="ARBA" id="ARBA00022737"/>
    </source>
</evidence>
<sequence>MNYGVAVTRHHVPQSYPSTMTITTTTASVTTRTNASAKKFPCANCSSAFSRKGGLTYHQKFECGQEPRFKCPYCVYRGSHSSNTRRHVRKCHPGQNVYFVDLCKQETTAARALLRPEMLKKDDIVSPSEERRTAKTEEKEADSALQKNIPLAEAPQLGRTVEIEVLIPSFLIYIYGIVRDYEEYRNISIDFARMRIIIYGPGCFSFFSRNAGRPELLSAFTVLASHSLSSLNRLEELRPENASVEDKCDCTYPVYDLKKLQ</sequence>
<dbReference type="GO" id="GO:0000978">
    <property type="term" value="F:RNA polymerase II cis-regulatory region sequence-specific DNA binding"/>
    <property type="evidence" value="ECO:0007669"/>
    <property type="project" value="TreeGrafter"/>
</dbReference>
<keyword evidence="6" id="KW-0238">DNA-binding</keyword>
<feature type="region of interest" description="Disordered" evidence="9">
    <location>
        <begin position="124"/>
        <end position="145"/>
    </location>
</feature>
<keyword evidence="12" id="KW-1185">Reference proteome</keyword>
<dbReference type="AlphaFoldDB" id="A0A0J7KWB5"/>
<evidence type="ECO:0000256" key="6">
    <source>
        <dbReference type="ARBA" id="ARBA00023125"/>
    </source>
</evidence>
<dbReference type="InterPro" id="IPR036236">
    <property type="entry name" value="Znf_C2H2_sf"/>
</dbReference>
<comment type="caution">
    <text evidence="11">The sequence shown here is derived from an EMBL/GenBank/DDBJ whole genome shotgun (WGS) entry which is preliminary data.</text>
</comment>
<dbReference type="GO" id="GO:0006357">
    <property type="term" value="P:regulation of transcription by RNA polymerase II"/>
    <property type="evidence" value="ECO:0007669"/>
    <property type="project" value="TreeGrafter"/>
</dbReference>
<reference evidence="11 12" key="1">
    <citation type="submission" date="2015-04" db="EMBL/GenBank/DDBJ databases">
        <title>Lasius niger genome sequencing.</title>
        <authorList>
            <person name="Konorov E.A."/>
            <person name="Nikitin M.A."/>
            <person name="Kirill M.V."/>
            <person name="Chang P."/>
        </authorList>
    </citation>
    <scope>NUCLEOTIDE SEQUENCE [LARGE SCALE GENOMIC DNA]</scope>
    <source>
        <tissue evidence="11">Whole</tissue>
    </source>
</reference>
<dbReference type="GO" id="GO:0005634">
    <property type="term" value="C:nucleus"/>
    <property type="evidence" value="ECO:0007669"/>
    <property type="project" value="UniProtKB-SubCell"/>
</dbReference>
<organism evidence="11 12">
    <name type="scientific">Lasius niger</name>
    <name type="common">Black garden ant</name>
    <dbReference type="NCBI Taxonomy" id="67767"/>
    <lineage>
        <taxon>Eukaryota</taxon>
        <taxon>Metazoa</taxon>
        <taxon>Ecdysozoa</taxon>
        <taxon>Arthropoda</taxon>
        <taxon>Hexapoda</taxon>
        <taxon>Insecta</taxon>
        <taxon>Pterygota</taxon>
        <taxon>Neoptera</taxon>
        <taxon>Endopterygota</taxon>
        <taxon>Hymenoptera</taxon>
        <taxon>Apocrita</taxon>
        <taxon>Aculeata</taxon>
        <taxon>Formicoidea</taxon>
        <taxon>Formicidae</taxon>
        <taxon>Formicinae</taxon>
        <taxon>Lasius</taxon>
        <taxon>Lasius</taxon>
    </lineage>
</organism>
<evidence type="ECO:0000313" key="12">
    <source>
        <dbReference type="Proteomes" id="UP000036403"/>
    </source>
</evidence>
<dbReference type="Gene3D" id="3.30.160.60">
    <property type="entry name" value="Classic Zinc Finger"/>
    <property type="match status" value="1"/>
</dbReference>
<feature type="compositionally biased region" description="Basic and acidic residues" evidence="9">
    <location>
        <begin position="124"/>
        <end position="142"/>
    </location>
</feature>
<proteinExistence type="predicted"/>
<protein>
    <submittedName>
        <fullName evidence="11">Longitudinals lacking isoforms a b d l</fullName>
    </submittedName>
</protein>
<keyword evidence="3" id="KW-0677">Repeat</keyword>
<evidence type="ECO:0000256" key="4">
    <source>
        <dbReference type="ARBA" id="ARBA00022771"/>
    </source>
</evidence>
<evidence type="ECO:0000259" key="10">
    <source>
        <dbReference type="PROSITE" id="PS50157"/>
    </source>
</evidence>
<feature type="domain" description="C2H2-type" evidence="10">
    <location>
        <begin position="69"/>
        <end position="97"/>
    </location>
</feature>